<sequence length="160" mass="17984">ICYTIRGVFDDYHKRDELLFGMTNDDRMKTMVVLGTICNSIQADDNNVDMIPRKVSHVDDLINLNGDESTIPSDPIVQSVDINTKSTSYAGAVGASAKDQPRVNSNFRTLVVDNVFDGVNIFIPCKVVERNNWAKHGLKRIMMNSKGFFFFKFNSRAGLE</sequence>
<name>A0A699U8D6_TANCI</name>
<comment type="caution">
    <text evidence="1">The sequence shown here is derived from an EMBL/GenBank/DDBJ whole genome shotgun (WGS) entry which is preliminary data.</text>
</comment>
<organism evidence="1">
    <name type="scientific">Tanacetum cinerariifolium</name>
    <name type="common">Dalmatian daisy</name>
    <name type="synonym">Chrysanthemum cinerariifolium</name>
    <dbReference type="NCBI Taxonomy" id="118510"/>
    <lineage>
        <taxon>Eukaryota</taxon>
        <taxon>Viridiplantae</taxon>
        <taxon>Streptophyta</taxon>
        <taxon>Embryophyta</taxon>
        <taxon>Tracheophyta</taxon>
        <taxon>Spermatophyta</taxon>
        <taxon>Magnoliopsida</taxon>
        <taxon>eudicotyledons</taxon>
        <taxon>Gunneridae</taxon>
        <taxon>Pentapetalae</taxon>
        <taxon>asterids</taxon>
        <taxon>campanulids</taxon>
        <taxon>Asterales</taxon>
        <taxon>Asteraceae</taxon>
        <taxon>Asteroideae</taxon>
        <taxon>Anthemideae</taxon>
        <taxon>Anthemidinae</taxon>
        <taxon>Tanacetum</taxon>
    </lineage>
</organism>
<evidence type="ECO:0000313" key="1">
    <source>
        <dbReference type="EMBL" id="GFD18241.1"/>
    </source>
</evidence>
<gene>
    <name evidence="1" type="ORF">Tci_890210</name>
</gene>
<feature type="non-terminal residue" evidence="1">
    <location>
        <position position="1"/>
    </location>
</feature>
<proteinExistence type="predicted"/>
<feature type="non-terminal residue" evidence="1">
    <location>
        <position position="160"/>
    </location>
</feature>
<dbReference type="AlphaFoldDB" id="A0A699U8D6"/>
<reference evidence="1" key="1">
    <citation type="journal article" date="2019" name="Sci. Rep.">
        <title>Draft genome of Tanacetum cinerariifolium, the natural source of mosquito coil.</title>
        <authorList>
            <person name="Yamashiro T."/>
            <person name="Shiraishi A."/>
            <person name="Satake H."/>
            <person name="Nakayama K."/>
        </authorList>
    </citation>
    <scope>NUCLEOTIDE SEQUENCE</scope>
</reference>
<dbReference type="EMBL" id="BKCJ011306181">
    <property type="protein sequence ID" value="GFD18241.1"/>
    <property type="molecule type" value="Genomic_DNA"/>
</dbReference>
<protein>
    <submittedName>
        <fullName evidence="1">Uncharacterized protein</fullName>
    </submittedName>
</protein>
<accession>A0A699U8D6</accession>